<comment type="caution">
    <text evidence="4">The sequence shown here is derived from an EMBL/GenBank/DDBJ whole genome shotgun (WGS) entry which is preliminary data.</text>
</comment>
<keyword evidence="2" id="KW-0547">Nucleotide-binding</keyword>
<evidence type="ECO:0000259" key="3">
    <source>
        <dbReference type="PROSITE" id="PS51459"/>
    </source>
</evidence>
<protein>
    <submittedName>
        <fullName evidence="4">Fic family protein</fullName>
    </submittedName>
</protein>
<dbReference type="InterPro" id="IPR003812">
    <property type="entry name" value="Fido"/>
</dbReference>
<feature type="domain" description="Fido" evidence="3">
    <location>
        <begin position="144"/>
        <end position="290"/>
    </location>
</feature>
<dbReference type="Gene3D" id="1.10.3290.10">
    <property type="entry name" value="Fido-like domain"/>
    <property type="match status" value="1"/>
</dbReference>
<keyword evidence="5" id="KW-1185">Reference proteome</keyword>
<dbReference type="InterPro" id="IPR025758">
    <property type="entry name" value="Fic/DOC_N"/>
</dbReference>
<dbReference type="Proteomes" id="UP000573599">
    <property type="component" value="Unassembled WGS sequence"/>
</dbReference>
<proteinExistence type="predicted"/>
<dbReference type="PANTHER" id="PTHR13504">
    <property type="entry name" value="FIDO DOMAIN-CONTAINING PROTEIN DDB_G0283145"/>
    <property type="match status" value="1"/>
</dbReference>
<accession>A0A852WNT4</accession>
<feature type="binding site" evidence="2">
    <location>
        <begin position="231"/>
        <end position="238"/>
    </location>
    <ligand>
        <name>ATP</name>
        <dbReference type="ChEBI" id="CHEBI:30616"/>
    </ligand>
</feature>
<keyword evidence="2" id="KW-0067">ATP-binding</keyword>
<dbReference type="InterPro" id="IPR036390">
    <property type="entry name" value="WH_DNA-bd_sf"/>
</dbReference>
<gene>
    <name evidence="4" type="ORF">BJ986_002372</name>
</gene>
<organism evidence="4 5">
    <name type="scientific">Pedococcus badiiscoriae</name>
    <dbReference type="NCBI Taxonomy" id="642776"/>
    <lineage>
        <taxon>Bacteria</taxon>
        <taxon>Bacillati</taxon>
        <taxon>Actinomycetota</taxon>
        <taxon>Actinomycetes</taxon>
        <taxon>Micrococcales</taxon>
        <taxon>Intrasporangiaceae</taxon>
        <taxon>Pedococcus</taxon>
    </lineage>
</organism>
<evidence type="ECO:0000313" key="5">
    <source>
        <dbReference type="Proteomes" id="UP000573599"/>
    </source>
</evidence>
<sequence>MTATAALTLTWDDVPWKSDASQRLSRTQRARITSTYKAAVPADIATMTFAIDAQVAAEADDARDAIARFDAELSMMFPDGEFAPLSSVLLRTESASSSQIENITAGARALALAEIGIAKHGSNATLVAANVDAMNRAVALADKVTPDTILDIHEALMRGQDHANPGRFRDEQVWVGASPTPHGAMFVPPHHDRVRASIDDLCAFTARTDIPLLTQAALAHAQFETIHPFNDGNGRTGRALVHALLKGGGATTQTTLPVSAGLLNDTDAYFDALTAYRQGDPSPIVERFAQASFSAVDNGRLLAKDLNTAHQDWTARLTMRRHAVVWRVLPVLISQPAITSALIQDHTNVSQPAADNAIRQLMEAGIVEKASGIQRNIVYLAKDVITALDEFAARARRG</sequence>
<dbReference type="Pfam" id="PF02661">
    <property type="entry name" value="Fic"/>
    <property type="match status" value="1"/>
</dbReference>
<dbReference type="GO" id="GO:0005524">
    <property type="term" value="F:ATP binding"/>
    <property type="evidence" value="ECO:0007669"/>
    <property type="project" value="UniProtKB-KW"/>
</dbReference>
<dbReference type="Pfam" id="PF13784">
    <property type="entry name" value="Fic_N"/>
    <property type="match status" value="1"/>
</dbReference>
<evidence type="ECO:0000256" key="2">
    <source>
        <dbReference type="PIRSR" id="PIRSR640198-2"/>
    </source>
</evidence>
<reference evidence="4 5" key="1">
    <citation type="submission" date="2020-07" db="EMBL/GenBank/DDBJ databases">
        <title>Sequencing the genomes of 1000 actinobacteria strains.</title>
        <authorList>
            <person name="Klenk H.-P."/>
        </authorList>
    </citation>
    <scope>NUCLEOTIDE SEQUENCE [LARGE SCALE GENOMIC DNA]</scope>
    <source>
        <strain evidence="4 5">DSM 23987</strain>
    </source>
</reference>
<dbReference type="RefSeq" id="WP_179422165.1">
    <property type="nucleotide sequence ID" value="NZ_JACCAB010000001.1"/>
</dbReference>
<dbReference type="EMBL" id="JACCAB010000001">
    <property type="protein sequence ID" value="NYG07885.1"/>
    <property type="molecule type" value="Genomic_DNA"/>
</dbReference>
<dbReference type="PROSITE" id="PS51459">
    <property type="entry name" value="FIDO"/>
    <property type="match status" value="1"/>
</dbReference>
<evidence type="ECO:0000313" key="4">
    <source>
        <dbReference type="EMBL" id="NYG07885.1"/>
    </source>
</evidence>
<dbReference type="InterPro" id="IPR036597">
    <property type="entry name" value="Fido-like_dom_sf"/>
</dbReference>
<feature type="active site" evidence="1">
    <location>
        <position position="227"/>
    </location>
</feature>
<name>A0A852WNT4_9MICO</name>
<evidence type="ECO:0000256" key="1">
    <source>
        <dbReference type="PIRSR" id="PIRSR640198-1"/>
    </source>
</evidence>
<dbReference type="AlphaFoldDB" id="A0A852WNT4"/>
<dbReference type="PANTHER" id="PTHR13504:SF38">
    <property type="entry name" value="FIDO DOMAIN-CONTAINING PROTEIN"/>
    <property type="match status" value="1"/>
</dbReference>
<dbReference type="SUPFAM" id="SSF140931">
    <property type="entry name" value="Fic-like"/>
    <property type="match status" value="1"/>
</dbReference>
<dbReference type="SUPFAM" id="SSF46785">
    <property type="entry name" value="Winged helix' DNA-binding domain"/>
    <property type="match status" value="1"/>
</dbReference>
<dbReference type="InterPro" id="IPR040198">
    <property type="entry name" value="Fido_containing"/>
</dbReference>